<dbReference type="AlphaFoldDB" id="A0A2P2P926"/>
<name>A0A2P2P926_RHIMU</name>
<evidence type="ECO:0000313" key="1">
    <source>
        <dbReference type="EMBL" id="MBX51187.1"/>
    </source>
</evidence>
<reference evidence="1" key="1">
    <citation type="submission" date="2018-02" db="EMBL/GenBank/DDBJ databases">
        <title>Rhizophora mucronata_Transcriptome.</title>
        <authorList>
            <person name="Meera S.P."/>
            <person name="Sreeshan A."/>
            <person name="Augustine A."/>
        </authorList>
    </citation>
    <scope>NUCLEOTIDE SEQUENCE</scope>
    <source>
        <tissue evidence="1">Leaf</tissue>
    </source>
</reference>
<proteinExistence type="predicted"/>
<sequence length="23" mass="2594">MFLLNIQQNCCPWGGEGQEIITV</sequence>
<organism evidence="1">
    <name type="scientific">Rhizophora mucronata</name>
    <name type="common">Asiatic mangrove</name>
    <dbReference type="NCBI Taxonomy" id="61149"/>
    <lineage>
        <taxon>Eukaryota</taxon>
        <taxon>Viridiplantae</taxon>
        <taxon>Streptophyta</taxon>
        <taxon>Embryophyta</taxon>
        <taxon>Tracheophyta</taxon>
        <taxon>Spermatophyta</taxon>
        <taxon>Magnoliopsida</taxon>
        <taxon>eudicotyledons</taxon>
        <taxon>Gunneridae</taxon>
        <taxon>Pentapetalae</taxon>
        <taxon>rosids</taxon>
        <taxon>fabids</taxon>
        <taxon>Malpighiales</taxon>
        <taxon>Rhizophoraceae</taxon>
        <taxon>Rhizophora</taxon>
    </lineage>
</organism>
<dbReference type="EMBL" id="GGEC01070703">
    <property type="protein sequence ID" value="MBX51187.1"/>
    <property type="molecule type" value="Transcribed_RNA"/>
</dbReference>
<accession>A0A2P2P926</accession>
<protein>
    <submittedName>
        <fullName evidence="1">Uncharacterized protein</fullName>
    </submittedName>
</protein>